<reference evidence="1" key="1">
    <citation type="submission" date="2021-07" db="EMBL/GenBank/DDBJ databases">
        <title>Prevalence and characterization of methicillin-resistant Macrococcus spp. in food producing animals and meat in Switzerland in 2019.</title>
        <authorList>
            <person name="Keller J.E."/>
            <person name="Schwendener S."/>
            <person name="Neuenschwander J."/>
            <person name="Overesch G."/>
            <person name="Perreten V."/>
        </authorList>
    </citation>
    <scope>NUCLEOTIDE SEQUENCE</scope>
    <source>
        <strain evidence="1">19Msa1099</strain>
    </source>
</reference>
<evidence type="ECO:0008006" key="2">
    <source>
        <dbReference type="Google" id="ProtNLM"/>
    </source>
</evidence>
<proteinExistence type="predicted"/>
<dbReference type="EMBL" id="CP079955">
    <property type="protein sequence ID" value="QYA32281.1"/>
    <property type="molecule type" value="Genomic_DNA"/>
</dbReference>
<dbReference type="AlphaFoldDB" id="A0AAT9P4M4"/>
<sequence length="70" mass="8418">MFEGLRYNPSEFAAAYIQTLPHAMKAEEFENDEAFEKYLDDRRSMYFHEYLKTLKYAYSFKKSNDGIVEE</sequence>
<name>A0AAT9P4M4_9STAP</name>
<gene>
    <name evidence="1" type="ORF">KYI10_07770</name>
</gene>
<protein>
    <recommendedName>
        <fullName evidence="2">YozE SAM-like domain-containing protein</fullName>
    </recommendedName>
</protein>
<evidence type="ECO:0000313" key="1">
    <source>
        <dbReference type="EMBL" id="QYA32281.1"/>
    </source>
</evidence>
<accession>A0AAT9P4M4</accession>
<organism evidence="1">
    <name type="scientific">Macrococcus psychrotolerans</name>
    <dbReference type="NCBI Taxonomy" id="3039389"/>
    <lineage>
        <taxon>Bacteria</taxon>
        <taxon>Bacillati</taxon>
        <taxon>Bacillota</taxon>
        <taxon>Bacilli</taxon>
        <taxon>Bacillales</taxon>
        <taxon>Staphylococcaceae</taxon>
        <taxon>Macrococcus</taxon>
    </lineage>
</organism>